<dbReference type="EMBL" id="EU976130">
    <property type="protein sequence ID" value="ACG48248.1"/>
    <property type="molecule type" value="mRNA"/>
</dbReference>
<dbReference type="EMBL" id="EU974132">
    <property type="protein sequence ID" value="ACG46250.1"/>
    <property type="molecule type" value="mRNA"/>
</dbReference>
<accession>B6UA67</accession>
<reference evidence="1" key="1">
    <citation type="journal article" date="2009" name="Plant Mol. Biol.">
        <title>Insights into corn genes derived from large-scale cDNA sequencing.</title>
        <authorList>
            <person name="Alexandrov N.N."/>
            <person name="Brover V.V."/>
            <person name="Freidin S."/>
            <person name="Troukhan M.E."/>
            <person name="Tatarinova T.V."/>
            <person name="Zhang H."/>
            <person name="Swaller T.J."/>
            <person name="Lu Y.P."/>
            <person name="Bouck J."/>
            <person name="Flavell R.B."/>
            <person name="Feldmann K.A."/>
        </authorList>
    </citation>
    <scope>NUCLEOTIDE SEQUENCE</scope>
</reference>
<name>B6UA67_MAIZE</name>
<protein>
    <submittedName>
        <fullName evidence="1">Uncharacterized protein</fullName>
    </submittedName>
</protein>
<dbReference type="AlphaFoldDB" id="B6UA67"/>
<proteinExistence type="evidence at transcript level"/>
<sequence>MYLRMKDPTPDLCAKKKNCNLHRIQGPKSTPSAKRRLL</sequence>
<organism evidence="1">
    <name type="scientific">Zea mays</name>
    <name type="common">Maize</name>
    <dbReference type="NCBI Taxonomy" id="4577"/>
    <lineage>
        <taxon>Eukaryota</taxon>
        <taxon>Viridiplantae</taxon>
        <taxon>Streptophyta</taxon>
        <taxon>Embryophyta</taxon>
        <taxon>Tracheophyta</taxon>
        <taxon>Spermatophyta</taxon>
        <taxon>Magnoliopsida</taxon>
        <taxon>Liliopsida</taxon>
        <taxon>Poales</taxon>
        <taxon>Poaceae</taxon>
        <taxon>PACMAD clade</taxon>
        <taxon>Panicoideae</taxon>
        <taxon>Andropogonodae</taxon>
        <taxon>Andropogoneae</taxon>
        <taxon>Tripsacinae</taxon>
        <taxon>Zea</taxon>
    </lineage>
</organism>
<evidence type="ECO:0000313" key="1">
    <source>
        <dbReference type="EMBL" id="ACG46250.1"/>
    </source>
</evidence>